<evidence type="ECO:0000256" key="2">
    <source>
        <dbReference type="SAM" id="MobiDB-lite"/>
    </source>
</evidence>
<proteinExistence type="predicted"/>
<feature type="compositionally biased region" description="Basic and acidic residues" evidence="2">
    <location>
        <begin position="167"/>
        <end position="179"/>
    </location>
</feature>
<evidence type="ECO:0000256" key="1">
    <source>
        <dbReference type="SAM" id="Coils"/>
    </source>
</evidence>
<dbReference type="OrthoDB" id="309153at2759"/>
<evidence type="ECO:0000259" key="3">
    <source>
        <dbReference type="Pfam" id="PF12572"/>
    </source>
</evidence>
<comment type="caution">
    <text evidence="4">The sequence shown here is derived from an EMBL/GenBank/DDBJ whole genome shotgun (WGS) entry which is preliminary data.</text>
</comment>
<feature type="region of interest" description="Disordered" evidence="2">
    <location>
        <begin position="285"/>
        <end position="311"/>
    </location>
</feature>
<keyword evidence="5" id="KW-1185">Reference proteome</keyword>
<dbReference type="EMBL" id="CAJJDN010000069">
    <property type="protein sequence ID" value="CAD8097705.1"/>
    <property type="molecule type" value="Genomic_DNA"/>
</dbReference>
<feature type="region of interest" description="Disordered" evidence="2">
    <location>
        <begin position="154"/>
        <end position="195"/>
    </location>
</feature>
<dbReference type="Proteomes" id="UP000692954">
    <property type="component" value="Unassembled WGS sequence"/>
</dbReference>
<feature type="compositionally biased region" description="Basic and acidic residues" evidence="2">
    <location>
        <begin position="299"/>
        <end position="308"/>
    </location>
</feature>
<name>A0A8S1P4B5_9CILI</name>
<sequence>MESQDNKHKKKHDESEKQKELKKIQKMQQKAQALLREEKPQIKKEKKINKKDKSKINREKVIKAFKSFIKIFQDDLEEFFDLFSQLDDGCVIETGNIENKNIKEKLDKLLNKLKLKNQGNEQAPIFKKIDKNIKLEHYVRGLYDEVVKGIKYQEPESDNSNISRSQSSDKMDELNKNTRELQPQKQQITKSDEKSEMDLFLQENFSQGGDRKLTNYLNDRKKVQTQPIQQQQQKSDGLYLGEVTQKQRNPEEIKDFMRWYDQEFRSKSLAEEHREKLERERLEKQLKGGVQQNQKQQNVRKEFNRDTDMNMNTQTSQEVLARIRQSGSLNQKFSSGHLQNQFI</sequence>
<reference evidence="4" key="1">
    <citation type="submission" date="2021-01" db="EMBL/GenBank/DDBJ databases">
        <authorList>
            <consortium name="Genoscope - CEA"/>
            <person name="William W."/>
        </authorList>
    </citation>
    <scope>NUCLEOTIDE SEQUENCE</scope>
</reference>
<organism evidence="4 5">
    <name type="scientific">Paramecium sonneborni</name>
    <dbReference type="NCBI Taxonomy" id="65129"/>
    <lineage>
        <taxon>Eukaryota</taxon>
        <taxon>Sar</taxon>
        <taxon>Alveolata</taxon>
        <taxon>Ciliophora</taxon>
        <taxon>Intramacronucleata</taxon>
        <taxon>Oligohymenophorea</taxon>
        <taxon>Peniculida</taxon>
        <taxon>Parameciidae</taxon>
        <taxon>Paramecium</taxon>
    </lineage>
</organism>
<feature type="coiled-coil region" evidence="1">
    <location>
        <begin position="92"/>
        <end position="123"/>
    </location>
</feature>
<feature type="domain" description="DUF3752" evidence="3">
    <location>
        <begin position="223"/>
        <end position="334"/>
    </location>
</feature>
<gene>
    <name evidence="4" type="ORF">PSON_ATCC_30995.1.T0690015</name>
</gene>
<feature type="compositionally biased region" description="Polar residues" evidence="2">
    <location>
        <begin position="180"/>
        <end position="189"/>
    </location>
</feature>
<feature type="compositionally biased region" description="Low complexity" evidence="2">
    <location>
        <begin position="287"/>
        <end position="297"/>
    </location>
</feature>
<evidence type="ECO:0000313" key="5">
    <source>
        <dbReference type="Proteomes" id="UP000692954"/>
    </source>
</evidence>
<dbReference type="Pfam" id="PF12572">
    <property type="entry name" value="DUF3752"/>
    <property type="match status" value="1"/>
</dbReference>
<accession>A0A8S1P4B5</accession>
<feature type="compositionally biased region" description="Basic residues" evidence="2">
    <location>
        <begin position="44"/>
        <end position="53"/>
    </location>
</feature>
<dbReference type="AlphaFoldDB" id="A0A8S1P4B5"/>
<keyword evidence="1" id="KW-0175">Coiled coil</keyword>
<dbReference type="InterPro" id="IPR022226">
    <property type="entry name" value="DUF3752"/>
</dbReference>
<evidence type="ECO:0000313" key="4">
    <source>
        <dbReference type="EMBL" id="CAD8097705.1"/>
    </source>
</evidence>
<protein>
    <recommendedName>
        <fullName evidence="3">DUF3752 domain-containing protein</fullName>
    </recommendedName>
</protein>
<feature type="region of interest" description="Disordered" evidence="2">
    <location>
        <begin position="1"/>
        <end position="53"/>
    </location>
</feature>
<feature type="compositionally biased region" description="Basic and acidic residues" evidence="2">
    <location>
        <begin position="1"/>
        <end position="23"/>
    </location>
</feature>